<protein>
    <submittedName>
        <fullName evidence="2">Uncharacterized protein</fullName>
    </submittedName>
</protein>
<keyword evidence="3" id="KW-1185">Reference proteome</keyword>
<dbReference type="Proteomes" id="UP000799539">
    <property type="component" value="Unassembled WGS sequence"/>
</dbReference>
<dbReference type="AlphaFoldDB" id="A0A6A6FP63"/>
<organism evidence="2 3">
    <name type="scientific">Cercospora zeae-maydis SCOH1-5</name>
    <dbReference type="NCBI Taxonomy" id="717836"/>
    <lineage>
        <taxon>Eukaryota</taxon>
        <taxon>Fungi</taxon>
        <taxon>Dikarya</taxon>
        <taxon>Ascomycota</taxon>
        <taxon>Pezizomycotina</taxon>
        <taxon>Dothideomycetes</taxon>
        <taxon>Dothideomycetidae</taxon>
        <taxon>Mycosphaerellales</taxon>
        <taxon>Mycosphaerellaceae</taxon>
        <taxon>Cercospora</taxon>
    </lineage>
</organism>
<dbReference type="EMBL" id="ML992666">
    <property type="protein sequence ID" value="KAF2215256.1"/>
    <property type="molecule type" value="Genomic_DNA"/>
</dbReference>
<gene>
    <name evidence="2" type="ORF">CERZMDRAFT_82298</name>
</gene>
<name>A0A6A6FP63_9PEZI</name>
<sequence>MAQWRCEESGSGGGPASCSATKEHNDMQCMRVMRSGGCLVHSAHHVGCLEMTEGSGLVMLYHMSPRANEVKPEARGCEHGHGAAHERKGQLPRIIIYYIYSSIVK</sequence>
<evidence type="ECO:0000313" key="2">
    <source>
        <dbReference type="EMBL" id="KAF2215256.1"/>
    </source>
</evidence>
<evidence type="ECO:0000256" key="1">
    <source>
        <dbReference type="SAM" id="MobiDB-lite"/>
    </source>
</evidence>
<feature type="region of interest" description="Disordered" evidence="1">
    <location>
        <begin position="1"/>
        <end position="21"/>
    </location>
</feature>
<reference evidence="2" key="1">
    <citation type="journal article" date="2020" name="Stud. Mycol.">
        <title>101 Dothideomycetes genomes: a test case for predicting lifestyles and emergence of pathogens.</title>
        <authorList>
            <person name="Haridas S."/>
            <person name="Albert R."/>
            <person name="Binder M."/>
            <person name="Bloem J."/>
            <person name="Labutti K."/>
            <person name="Salamov A."/>
            <person name="Andreopoulos B."/>
            <person name="Baker S."/>
            <person name="Barry K."/>
            <person name="Bills G."/>
            <person name="Bluhm B."/>
            <person name="Cannon C."/>
            <person name="Castanera R."/>
            <person name="Culley D."/>
            <person name="Daum C."/>
            <person name="Ezra D."/>
            <person name="Gonzalez J."/>
            <person name="Henrissat B."/>
            <person name="Kuo A."/>
            <person name="Liang C."/>
            <person name="Lipzen A."/>
            <person name="Lutzoni F."/>
            <person name="Magnuson J."/>
            <person name="Mondo S."/>
            <person name="Nolan M."/>
            <person name="Ohm R."/>
            <person name="Pangilinan J."/>
            <person name="Park H.-J."/>
            <person name="Ramirez L."/>
            <person name="Alfaro M."/>
            <person name="Sun H."/>
            <person name="Tritt A."/>
            <person name="Yoshinaga Y."/>
            <person name="Zwiers L.-H."/>
            <person name="Turgeon B."/>
            <person name="Goodwin S."/>
            <person name="Spatafora J."/>
            <person name="Crous P."/>
            <person name="Grigoriev I."/>
        </authorList>
    </citation>
    <scope>NUCLEOTIDE SEQUENCE</scope>
    <source>
        <strain evidence="2">SCOH1-5</strain>
    </source>
</reference>
<accession>A0A6A6FP63</accession>
<evidence type="ECO:0000313" key="3">
    <source>
        <dbReference type="Proteomes" id="UP000799539"/>
    </source>
</evidence>
<proteinExistence type="predicted"/>